<dbReference type="EMBL" id="JARZFX010000004">
    <property type="protein sequence ID" value="MEC5424027.1"/>
    <property type="molecule type" value="Genomic_DNA"/>
</dbReference>
<evidence type="ECO:0000256" key="1">
    <source>
        <dbReference type="ARBA" id="ARBA00006464"/>
    </source>
</evidence>
<evidence type="ECO:0000259" key="3">
    <source>
        <dbReference type="Pfam" id="PF02397"/>
    </source>
</evidence>
<keyword evidence="4" id="KW-0808">Transferase</keyword>
<sequence>MKRVMDIVISLTLLTVFSPIIFIVAVIIRVRMGTPILFRQLRPGLNSKPFYLYKFRTMTKQLDDKGRELPDGTRLTPLGKRLRRLSLDEFPQLINVLRGEMALVGPRPLLMEYLPLYNEKQRSRQSVKPGITGWAQINGRNAITWEEKFNLDQWYVNNQSIYIDCKILLLTTSKVLKREGISHQDSVTMEKFNGNQGVL</sequence>
<feature type="transmembrane region" description="Helical" evidence="2">
    <location>
        <begin position="7"/>
        <end position="28"/>
    </location>
</feature>
<dbReference type="InterPro" id="IPR003362">
    <property type="entry name" value="Bact_transf"/>
</dbReference>
<dbReference type="GO" id="GO:0016740">
    <property type="term" value="F:transferase activity"/>
    <property type="evidence" value="ECO:0007669"/>
    <property type="project" value="UniProtKB-KW"/>
</dbReference>
<protein>
    <submittedName>
        <fullName evidence="4">Sugar transferase</fullName>
        <ecNumber evidence="4">2.7.8.-</ecNumber>
    </submittedName>
</protein>
<reference evidence="4 5" key="1">
    <citation type="journal article" date="2024" name="Int. J. Syst. Evol. Microbiol.">
        <title>Virgibacillus tibetensis sp. nov., isolated from salt lake on the Tibetan Plateau of China.</title>
        <authorList>
            <person name="Phurbu D."/>
            <person name="Liu Z.-X."/>
            <person name="Wang R."/>
            <person name="Zheng Y.-Y."/>
            <person name="Liu H.-C."/>
            <person name="Zhou Y.-G."/>
            <person name="Yu Y.-J."/>
            <person name="Li A.-H."/>
        </authorList>
    </citation>
    <scope>NUCLEOTIDE SEQUENCE [LARGE SCALE GENOMIC DNA]</scope>
    <source>
        <strain evidence="4 5">C22-A2</strain>
    </source>
</reference>
<dbReference type="RefSeq" id="WP_327607593.1">
    <property type="nucleotide sequence ID" value="NZ_JARZFX010000004.1"/>
</dbReference>
<dbReference type="PANTHER" id="PTHR30576:SF8">
    <property type="entry name" value="UNDECAPRENYL-PHOSPHATE GALACTOSE PHOSPHOTRANSFERASE"/>
    <property type="match status" value="1"/>
</dbReference>
<evidence type="ECO:0000313" key="5">
    <source>
        <dbReference type="Proteomes" id="UP001335737"/>
    </source>
</evidence>
<proteinExistence type="inferred from homology"/>
<dbReference type="Proteomes" id="UP001335737">
    <property type="component" value="Unassembled WGS sequence"/>
</dbReference>
<gene>
    <name evidence="4" type="ORF">QGM71_11045</name>
</gene>
<accession>A0ABU6KFD4</accession>
<keyword evidence="2" id="KW-1133">Transmembrane helix</keyword>
<keyword evidence="2" id="KW-0472">Membrane</keyword>
<comment type="caution">
    <text evidence="4">The sequence shown here is derived from an EMBL/GenBank/DDBJ whole genome shotgun (WGS) entry which is preliminary data.</text>
</comment>
<feature type="domain" description="Bacterial sugar transferase" evidence="3">
    <location>
        <begin position="2"/>
        <end position="177"/>
    </location>
</feature>
<keyword evidence="2" id="KW-0812">Transmembrane</keyword>
<dbReference type="PANTHER" id="PTHR30576">
    <property type="entry name" value="COLANIC BIOSYNTHESIS UDP-GLUCOSE LIPID CARRIER TRANSFERASE"/>
    <property type="match status" value="1"/>
</dbReference>
<dbReference type="EC" id="2.7.8.-" evidence="4"/>
<evidence type="ECO:0000256" key="2">
    <source>
        <dbReference type="SAM" id="Phobius"/>
    </source>
</evidence>
<comment type="similarity">
    <text evidence="1">Belongs to the bacterial sugar transferase family.</text>
</comment>
<keyword evidence="5" id="KW-1185">Reference proteome</keyword>
<organism evidence="4 5">
    <name type="scientific">Virgibacillus tibetensis</name>
    <dbReference type="NCBI Taxonomy" id="3042313"/>
    <lineage>
        <taxon>Bacteria</taxon>
        <taxon>Bacillati</taxon>
        <taxon>Bacillota</taxon>
        <taxon>Bacilli</taxon>
        <taxon>Bacillales</taxon>
        <taxon>Bacillaceae</taxon>
        <taxon>Virgibacillus</taxon>
    </lineage>
</organism>
<evidence type="ECO:0000313" key="4">
    <source>
        <dbReference type="EMBL" id="MEC5424027.1"/>
    </source>
</evidence>
<name>A0ABU6KFD4_9BACI</name>
<dbReference type="Pfam" id="PF02397">
    <property type="entry name" value="Bac_transf"/>
    <property type="match status" value="1"/>
</dbReference>